<reference evidence="2" key="1">
    <citation type="journal article" date="2023" name="ISME J.">
        <title>Emergence of putative energy parasites within Clostridia revealed by genome analysis of a novel endosymbiotic clade.</title>
        <authorList>
            <person name="Takahashi K."/>
            <person name="Kuwahara H."/>
            <person name="Horikawa Y."/>
            <person name="Izawa K."/>
            <person name="Kato D."/>
            <person name="Inagaki T."/>
            <person name="Yuki M."/>
            <person name="Ohkuma M."/>
            <person name="Hongoh Y."/>
        </authorList>
    </citation>
    <scope>NUCLEOTIDE SEQUENCE</scope>
    <source>
        <strain evidence="2">RsTa-C01</strain>
    </source>
</reference>
<dbReference type="EMBL" id="AP027925">
    <property type="protein sequence ID" value="BED92848.1"/>
    <property type="molecule type" value="Genomic_DNA"/>
</dbReference>
<dbReference type="InterPro" id="IPR002798">
    <property type="entry name" value="SpoIIM-like"/>
</dbReference>
<feature type="transmembrane region" description="Helical" evidence="1">
    <location>
        <begin position="120"/>
        <end position="142"/>
    </location>
</feature>
<evidence type="ECO:0000256" key="1">
    <source>
        <dbReference type="SAM" id="Phobius"/>
    </source>
</evidence>
<keyword evidence="1" id="KW-0812">Transmembrane</keyword>
<evidence type="ECO:0000313" key="2">
    <source>
        <dbReference type="EMBL" id="BED92848.1"/>
    </source>
</evidence>
<gene>
    <name evidence="2" type="ORF">RsTaC01_0743</name>
</gene>
<feature type="transmembrane region" description="Helical" evidence="1">
    <location>
        <begin position="148"/>
        <end position="167"/>
    </location>
</feature>
<dbReference type="Proteomes" id="UP001335720">
    <property type="component" value="Chromosome"/>
</dbReference>
<feature type="transmembrane region" description="Helical" evidence="1">
    <location>
        <begin position="188"/>
        <end position="211"/>
    </location>
</feature>
<sequence length="213" mass="24288">MKFFLISLKNYIKNLGIIDFLKTNKLLIFLSVLLLIGILFGTLFLDIVSLDTIKKLDFLFLNDFKERNSQSNFSIFISSFSNYSVFIFLIIAMSLSFFGIILIPALIFFKGASIGITIGYLYLIYGLKGIGYHALILLPGLFLSCMSYILISIYAINFSVIFSSVLFPKNNNLNLYEKLKKYLKKSGLISLILVISSLVDVITIILFYKFFIF</sequence>
<organism evidence="2">
    <name type="scientific">Candidatus Paraimprobicoccus trichonymphae</name>
    <dbReference type="NCBI Taxonomy" id="3033793"/>
    <lineage>
        <taxon>Bacteria</taxon>
        <taxon>Bacillati</taxon>
        <taxon>Bacillota</taxon>
        <taxon>Clostridia</taxon>
        <taxon>Candidatus Paraimprobicoccus</taxon>
    </lineage>
</organism>
<dbReference type="AlphaFoldDB" id="A0AA48KXX1"/>
<accession>A0AA48KXX1</accession>
<feature type="transmembrane region" description="Helical" evidence="1">
    <location>
        <begin position="26"/>
        <end position="50"/>
    </location>
</feature>
<dbReference type="Pfam" id="PF01944">
    <property type="entry name" value="SpoIIM"/>
    <property type="match status" value="1"/>
</dbReference>
<protein>
    <submittedName>
        <fullName evidence="2">Stage II sporulation protein M</fullName>
    </submittedName>
</protein>
<feature type="transmembrane region" description="Helical" evidence="1">
    <location>
        <begin position="83"/>
        <end position="108"/>
    </location>
</feature>
<name>A0AA48KXX1_9FIRM</name>
<dbReference type="KEGG" id="ptrh:RsTaC01_0743"/>
<keyword evidence="1" id="KW-0472">Membrane</keyword>
<keyword evidence="1" id="KW-1133">Transmembrane helix</keyword>
<proteinExistence type="predicted"/>